<evidence type="ECO:0000313" key="1">
    <source>
        <dbReference type="EMBL" id="SHI25325.1"/>
    </source>
</evidence>
<dbReference type="Proteomes" id="UP000183954">
    <property type="component" value="Unassembled WGS sequence"/>
</dbReference>
<sequence>MWTKTAMLLIVQVKTQKHRGLRLPIPVWVVDEVFMALTNLAWVGEIALKHIPLPRDEKDRKHLNWVKTFSPSGIISVAHAVSKDLRKYKGLDVVDVKSGDIQVKISLR</sequence>
<reference evidence="2" key="1">
    <citation type="submission" date="2016-11" db="EMBL/GenBank/DDBJ databases">
        <authorList>
            <person name="Varghese N."/>
            <person name="Submissions S."/>
        </authorList>
    </citation>
    <scope>NUCLEOTIDE SEQUENCE [LARGE SCALE GENOMIC DNA]</scope>
    <source>
        <strain evidence="2">DSM 15449</strain>
    </source>
</reference>
<dbReference type="EMBL" id="FQXJ01000013">
    <property type="protein sequence ID" value="SHI25325.1"/>
    <property type="molecule type" value="Genomic_DNA"/>
</dbReference>
<dbReference type="STRING" id="1121420.SAMN02746098_03406"/>
<proteinExistence type="predicted"/>
<name>A0A1M5ZLT6_9FIRM</name>
<keyword evidence="2" id="KW-1185">Reference proteome</keyword>
<dbReference type="AlphaFoldDB" id="A0A1M5ZLT6"/>
<evidence type="ECO:0000313" key="2">
    <source>
        <dbReference type="Proteomes" id="UP000183954"/>
    </source>
</evidence>
<organism evidence="1 2">
    <name type="scientific">Desulfosporosinus lacus DSM 15449</name>
    <dbReference type="NCBI Taxonomy" id="1121420"/>
    <lineage>
        <taxon>Bacteria</taxon>
        <taxon>Bacillati</taxon>
        <taxon>Bacillota</taxon>
        <taxon>Clostridia</taxon>
        <taxon>Eubacteriales</taxon>
        <taxon>Desulfitobacteriaceae</taxon>
        <taxon>Desulfosporosinus</taxon>
    </lineage>
</organism>
<accession>A0A1M5ZLT6</accession>
<dbReference type="RefSeq" id="WP_073030912.1">
    <property type="nucleotide sequence ID" value="NZ_FQXJ01000013.1"/>
</dbReference>
<protein>
    <submittedName>
        <fullName evidence="1">Uncharacterized protein</fullName>
    </submittedName>
</protein>
<gene>
    <name evidence="1" type="ORF">SAMN02746098_03406</name>
</gene>